<dbReference type="Proteomes" id="UP000596387">
    <property type="component" value="Chromosome"/>
</dbReference>
<keyword evidence="3" id="KW-1185">Reference proteome</keyword>
<reference evidence="2 3" key="1">
    <citation type="submission" date="2019-12" db="EMBL/GenBank/DDBJ databases">
        <title>Complete Genome Sequence of a Quorum-Sensing Bacterium,Rhodobacteraceae bacterium C31, Isolated from a marine microalgae symbiotic bacteria.</title>
        <authorList>
            <person name="Zhang Y."/>
        </authorList>
    </citation>
    <scope>NUCLEOTIDE SEQUENCE [LARGE SCALE GENOMIC DNA]</scope>
    <source>
        <strain evidence="2 3">C31</strain>
    </source>
</reference>
<name>A0ABX7FAN4_9RHOB</name>
<evidence type="ECO:0000313" key="2">
    <source>
        <dbReference type="EMBL" id="QRF67181.1"/>
    </source>
</evidence>
<dbReference type="PANTHER" id="PTHR33164:SF95">
    <property type="entry name" value="TRANSCRIPTIONAL REGULATOR"/>
    <property type="match status" value="1"/>
</dbReference>
<gene>
    <name evidence="2" type="ORF">GQA70_13195</name>
</gene>
<protein>
    <submittedName>
        <fullName evidence="2">MarR family transcriptional regulator</fullName>
    </submittedName>
</protein>
<dbReference type="InterPro" id="IPR000835">
    <property type="entry name" value="HTH_MarR-typ"/>
</dbReference>
<dbReference type="SUPFAM" id="SSF46785">
    <property type="entry name" value="Winged helix' DNA-binding domain"/>
    <property type="match status" value="1"/>
</dbReference>
<dbReference type="PROSITE" id="PS50995">
    <property type="entry name" value="HTH_MARR_2"/>
    <property type="match status" value="1"/>
</dbReference>
<organism evidence="2 3">
    <name type="scientific">Ponticoccus alexandrii</name>
    <dbReference type="NCBI Taxonomy" id="1943633"/>
    <lineage>
        <taxon>Bacteria</taxon>
        <taxon>Pseudomonadati</taxon>
        <taxon>Pseudomonadota</taxon>
        <taxon>Alphaproteobacteria</taxon>
        <taxon>Rhodobacterales</taxon>
        <taxon>Roseobacteraceae</taxon>
        <taxon>Ponticoccus</taxon>
    </lineage>
</organism>
<proteinExistence type="predicted"/>
<dbReference type="PANTHER" id="PTHR33164">
    <property type="entry name" value="TRANSCRIPTIONAL REGULATOR, MARR FAMILY"/>
    <property type="match status" value="1"/>
</dbReference>
<evidence type="ECO:0000259" key="1">
    <source>
        <dbReference type="PROSITE" id="PS50995"/>
    </source>
</evidence>
<dbReference type="InterPro" id="IPR039422">
    <property type="entry name" value="MarR/SlyA-like"/>
</dbReference>
<accession>A0ABX7FAN4</accession>
<dbReference type="InterPro" id="IPR036390">
    <property type="entry name" value="WH_DNA-bd_sf"/>
</dbReference>
<evidence type="ECO:0000313" key="3">
    <source>
        <dbReference type="Proteomes" id="UP000596387"/>
    </source>
</evidence>
<sequence>MPTSPSDAAAAPRTSDEHGYVLDAQIGFVLRRAYQRNAAIFSATVPGGLTTTQFSVMHRLAEDGPMSQNLLGRSVAMDAATTKGVVDRLAARGLLATRRDPEDRRRHLVSLTAEGVALNDEAVEAAKQVTAETLAPLTAREQATLLRLLLKIA</sequence>
<dbReference type="EMBL" id="CP047166">
    <property type="protein sequence ID" value="QRF67181.1"/>
    <property type="molecule type" value="Genomic_DNA"/>
</dbReference>
<dbReference type="InterPro" id="IPR036388">
    <property type="entry name" value="WH-like_DNA-bd_sf"/>
</dbReference>
<dbReference type="SMART" id="SM00347">
    <property type="entry name" value="HTH_MARR"/>
    <property type="match status" value="1"/>
</dbReference>
<dbReference type="Pfam" id="PF01047">
    <property type="entry name" value="MarR"/>
    <property type="match status" value="1"/>
</dbReference>
<dbReference type="RefSeq" id="WP_023851856.1">
    <property type="nucleotide sequence ID" value="NZ_CP047166.1"/>
</dbReference>
<feature type="domain" description="HTH marR-type" evidence="1">
    <location>
        <begin position="23"/>
        <end position="153"/>
    </location>
</feature>
<dbReference type="Gene3D" id="1.10.10.10">
    <property type="entry name" value="Winged helix-like DNA-binding domain superfamily/Winged helix DNA-binding domain"/>
    <property type="match status" value="1"/>
</dbReference>
<dbReference type="PRINTS" id="PR00598">
    <property type="entry name" value="HTHMARR"/>
</dbReference>